<dbReference type="GO" id="GO:0016042">
    <property type="term" value="P:lipid catabolic process"/>
    <property type="evidence" value="ECO:0007669"/>
    <property type="project" value="InterPro"/>
</dbReference>
<feature type="disulfide bond" evidence="6">
    <location>
        <begin position="31"/>
        <end position="78"/>
    </location>
</feature>
<evidence type="ECO:0000256" key="8">
    <source>
        <dbReference type="RuleBase" id="RU361236"/>
    </source>
</evidence>
<dbReference type="EMBL" id="JANIIK010000043">
    <property type="protein sequence ID" value="KAJ3605569.1"/>
    <property type="molecule type" value="Genomic_DNA"/>
</dbReference>
<keyword evidence="3 6" id="KW-1015">Disulfide bond</keyword>
<keyword evidence="11" id="KW-1185">Reference proteome</keyword>
<dbReference type="InterPro" id="IPR033112">
    <property type="entry name" value="PLA2_Asp_AS"/>
</dbReference>
<feature type="disulfide bond" evidence="6">
    <location>
        <begin position="64"/>
        <end position="76"/>
    </location>
</feature>
<dbReference type="InterPro" id="IPR033113">
    <property type="entry name" value="PLA2_histidine"/>
</dbReference>
<keyword evidence="8" id="KW-0443">Lipid metabolism</keyword>
<dbReference type="PRINTS" id="PR00389">
    <property type="entry name" value="PHPHLIPASEA2"/>
</dbReference>
<evidence type="ECO:0000313" key="11">
    <source>
        <dbReference type="Proteomes" id="UP001148018"/>
    </source>
</evidence>
<evidence type="ECO:0000256" key="6">
    <source>
        <dbReference type="PIRSR" id="PIRSR601211-3"/>
    </source>
</evidence>
<evidence type="ECO:0000256" key="2">
    <source>
        <dbReference type="ARBA" id="ARBA00022525"/>
    </source>
</evidence>
<dbReference type="InterPro" id="IPR036444">
    <property type="entry name" value="PLipase_A2_dom_sf"/>
</dbReference>
<dbReference type="Gene3D" id="1.20.90.10">
    <property type="entry name" value="Phospholipase A2 domain"/>
    <property type="match status" value="1"/>
</dbReference>
<dbReference type="SMART" id="SM00085">
    <property type="entry name" value="PA2c"/>
    <property type="match status" value="1"/>
</dbReference>
<dbReference type="OrthoDB" id="5841574at2759"/>
<comment type="subcellular location">
    <subcellularLocation>
        <location evidence="1 8">Secreted</location>
    </subcellularLocation>
</comment>
<feature type="active site" evidence="4">
    <location>
        <position position="79"/>
    </location>
</feature>
<keyword evidence="8" id="KW-0732">Signal</keyword>
<dbReference type="Proteomes" id="UP001148018">
    <property type="component" value="Unassembled WGS sequence"/>
</dbReference>
<accession>A0A9Q0EDX9</accession>
<keyword evidence="8" id="KW-0378">Hydrolase</keyword>
<gene>
    <name evidence="10" type="ORF">NHX12_027614</name>
</gene>
<dbReference type="PROSITE" id="PS00118">
    <property type="entry name" value="PA2_HIS"/>
    <property type="match status" value="1"/>
</dbReference>
<organism evidence="10 11">
    <name type="scientific">Muraenolepis orangiensis</name>
    <name type="common">Patagonian moray cod</name>
    <dbReference type="NCBI Taxonomy" id="630683"/>
    <lineage>
        <taxon>Eukaryota</taxon>
        <taxon>Metazoa</taxon>
        <taxon>Chordata</taxon>
        <taxon>Craniata</taxon>
        <taxon>Vertebrata</taxon>
        <taxon>Euteleostomi</taxon>
        <taxon>Actinopterygii</taxon>
        <taxon>Neopterygii</taxon>
        <taxon>Teleostei</taxon>
        <taxon>Neoteleostei</taxon>
        <taxon>Acanthomorphata</taxon>
        <taxon>Zeiogadaria</taxon>
        <taxon>Gadariae</taxon>
        <taxon>Gadiformes</taxon>
        <taxon>Muraenolepidoidei</taxon>
        <taxon>Muraenolepididae</taxon>
        <taxon>Muraenolepis</taxon>
    </lineage>
</organism>
<feature type="disulfide bond" evidence="6">
    <location>
        <begin position="41"/>
        <end position="71"/>
    </location>
</feature>
<dbReference type="GO" id="GO:0005543">
    <property type="term" value="F:phospholipid binding"/>
    <property type="evidence" value="ECO:0007669"/>
    <property type="project" value="TreeGrafter"/>
</dbReference>
<dbReference type="PANTHER" id="PTHR11716">
    <property type="entry name" value="PHOSPHOLIPASE A2 FAMILY MEMBER"/>
    <property type="match status" value="1"/>
</dbReference>
<dbReference type="EC" id="3.1.1.4" evidence="8"/>
<feature type="signal peptide" evidence="8">
    <location>
        <begin position="1"/>
        <end position="19"/>
    </location>
</feature>
<dbReference type="GO" id="GO:0005509">
    <property type="term" value="F:calcium ion binding"/>
    <property type="evidence" value="ECO:0007669"/>
    <property type="project" value="InterPro"/>
</dbReference>
<feature type="chain" id="PRO_5040542866" description="Phospholipase A2" evidence="8">
    <location>
        <begin position="20"/>
        <end position="104"/>
    </location>
</feature>
<feature type="active site" evidence="4">
    <location>
        <position position="28"/>
    </location>
</feature>
<evidence type="ECO:0000256" key="5">
    <source>
        <dbReference type="PIRSR" id="PIRSR601211-2"/>
    </source>
</evidence>
<keyword evidence="5 8" id="KW-0106">Calcium</keyword>
<dbReference type="PANTHER" id="PTHR11716:SF94">
    <property type="entry name" value="PHOSPHOLIPASE A2"/>
    <property type="match status" value="1"/>
</dbReference>
<keyword evidence="5" id="KW-0479">Metal-binding</keyword>
<comment type="similarity">
    <text evidence="7">Belongs to the phospholipase A2 family.</text>
</comment>
<dbReference type="Pfam" id="PF00068">
    <property type="entry name" value="Phospholip_A2_1"/>
    <property type="match status" value="1"/>
</dbReference>
<comment type="caution">
    <text evidence="10">The sequence shown here is derived from an EMBL/GenBank/DDBJ whole genome shotgun (WGS) entry which is preliminary data.</text>
</comment>
<feature type="disulfide bond" evidence="6">
    <location>
        <begin position="24"/>
        <end position="85"/>
    </location>
</feature>
<comment type="cofactor">
    <cofactor evidence="5">
        <name>Ca(2+)</name>
        <dbReference type="ChEBI" id="CHEBI:29108"/>
    </cofactor>
    <text evidence="5">Binds 1 Ca(2+) ion per subunit.</text>
</comment>
<dbReference type="AlphaFoldDB" id="A0A9Q0EDX9"/>
<evidence type="ECO:0000256" key="7">
    <source>
        <dbReference type="RuleBase" id="RU003654"/>
    </source>
</evidence>
<dbReference type="GO" id="GO:0006644">
    <property type="term" value="P:phospholipid metabolic process"/>
    <property type="evidence" value="ECO:0007669"/>
    <property type="project" value="InterPro"/>
</dbReference>
<name>A0A9Q0EDX9_9TELE</name>
<dbReference type="InterPro" id="IPR016090">
    <property type="entry name" value="PLA2-like_dom"/>
</dbReference>
<evidence type="ECO:0000313" key="10">
    <source>
        <dbReference type="EMBL" id="KAJ3605569.1"/>
    </source>
</evidence>
<feature type="binding site" evidence="5">
    <location>
        <position position="29"/>
    </location>
    <ligand>
        <name>Ca(2+)</name>
        <dbReference type="ChEBI" id="CHEBI:29108"/>
    </ligand>
</feature>
<evidence type="ECO:0000256" key="1">
    <source>
        <dbReference type="ARBA" id="ARBA00004613"/>
    </source>
</evidence>
<dbReference type="GO" id="GO:0047498">
    <property type="term" value="F:calcium-dependent phospholipase A2 activity"/>
    <property type="evidence" value="ECO:0007669"/>
    <property type="project" value="TreeGrafter"/>
</dbReference>
<evidence type="ECO:0000256" key="3">
    <source>
        <dbReference type="ARBA" id="ARBA00023157"/>
    </source>
</evidence>
<proteinExistence type="inferred from homology"/>
<reference evidence="10" key="1">
    <citation type="submission" date="2022-07" db="EMBL/GenBank/DDBJ databases">
        <title>Chromosome-level genome of Muraenolepis orangiensis.</title>
        <authorList>
            <person name="Kim J."/>
        </authorList>
    </citation>
    <scope>NUCLEOTIDE SEQUENCE</scope>
    <source>
        <strain evidence="10">KU_S4_2022</strain>
        <tissue evidence="10">Muscle</tissue>
    </source>
</reference>
<feature type="domain" description="Phospholipase A2-like central" evidence="9">
    <location>
        <begin position="4"/>
        <end position="104"/>
    </location>
</feature>
<dbReference type="CDD" id="cd00125">
    <property type="entry name" value="PLA2c"/>
    <property type="match status" value="1"/>
</dbReference>
<keyword evidence="2 8" id="KW-0964">Secreted</keyword>
<dbReference type="PROSITE" id="PS00119">
    <property type="entry name" value="PA2_ASP"/>
    <property type="match status" value="1"/>
</dbReference>
<dbReference type="GO" id="GO:0050482">
    <property type="term" value="P:arachidonate secretion"/>
    <property type="evidence" value="ECO:0007669"/>
    <property type="project" value="InterPro"/>
</dbReference>
<comment type="catalytic activity">
    <reaction evidence="8">
        <text>a 1,2-diacyl-sn-glycero-3-phosphocholine + H2O = a 1-acyl-sn-glycero-3-phosphocholine + a fatty acid + H(+)</text>
        <dbReference type="Rhea" id="RHEA:15801"/>
        <dbReference type="ChEBI" id="CHEBI:15377"/>
        <dbReference type="ChEBI" id="CHEBI:15378"/>
        <dbReference type="ChEBI" id="CHEBI:28868"/>
        <dbReference type="ChEBI" id="CHEBI:57643"/>
        <dbReference type="ChEBI" id="CHEBI:58168"/>
        <dbReference type="EC" id="3.1.1.4"/>
    </reaction>
</comment>
<evidence type="ECO:0000259" key="9">
    <source>
        <dbReference type="SMART" id="SM00085"/>
    </source>
</evidence>
<sequence length="104" mass="12086">MTPSQLVLLVAASLAYAHGLNVRCCQVHDVCYSRSMQHDACWPVFDNPYTEHYFYTCDSKKITCTDRNNECEKFICECDRKSAECFARSTWNPEYEHLPGHHCN</sequence>
<dbReference type="SUPFAM" id="SSF48619">
    <property type="entry name" value="Phospholipase A2, PLA2"/>
    <property type="match status" value="1"/>
</dbReference>
<protein>
    <recommendedName>
        <fullName evidence="8">Phospholipase A2</fullName>
        <ecNumber evidence="8">3.1.1.4</ecNumber>
    </recommendedName>
</protein>
<dbReference type="InterPro" id="IPR001211">
    <property type="entry name" value="PLA2"/>
</dbReference>
<evidence type="ECO:0000256" key="4">
    <source>
        <dbReference type="PIRSR" id="PIRSR601211-1"/>
    </source>
</evidence>
<dbReference type="GO" id="GO:0005576">
    <property type="term" value="C:extracellular region"/>
    <property type="evidence" value="ECO:0007669"/>
    <property type="project" value="UniProtKB-SubCell"/>
</dbReference>